<dbReference type="GO" id="GO:0005886">
    <property type="term" value="C:plasma membrane"/>
    <property type="evidence" value="ECO:0007669"/>
    <property type="project" value="TreeGrafter"/>
</dbReference>
<evidence type="ECO:0000256" key="2">
    <source>
        <dbReference type="ARBA" id="ARBA00012438"/>
    </source>
</evidence>
<sequence length="176" mass="18606">MGVTSTVGVGSVFWFELNLAQGESANTLSTVSVKPPEEQPVVPVPVPRSVLYVEDNPDNMALIEQLLAARAGFNLLGAQDAMRGIAMARSYQPDVIMMDINLPGISGIEALKILQADVSTAHIPVLALSANAMPHDIAKGLAAGFYAYLTKPIKVNELMTALDQGLAMAAQSLCNK</sequence>
<dbReference type="PANTHER" id="PTHR43047">
    <property type="entry name" value="TWO-COMPONENT HISTIDINE PROTEIN KINASE"/>
    <property type="match status" value="1"/>
</dbReference>
<dbReference type="GO" id="GO:0009927">
    <property type="term" value="F:histidine phosphotransfer kinase activity"/>
    <property type="evidence" value="ECO:0007669"/>
    <property type="project" value="TreeGrafter"/>
</dbReference>
<name>A0A1J5PXI6_9ZZZZ</name>
<evidence type="ECO:0000259" key="5">
    <source>
        <dbReference type="PROSITE" id="PS50110"/>
    </source>
</evidence>
<dbReference type="SMART" id="SM00448">
    <property type="entry name" value="REC"/>
    <property type="match status" value="1"/>
</dbReference>
<accession>A0A1J5PXI6</accession>
<protein>
    <recommendedName>
        <fullName evidence="2">histidine kinase</fullName>
        <ecNumber evidence="2">2.7.13.3</ecNumber>
    </recommendedName>
</protein>
<dbReference type="EC" id="2.7.13.3" evidence="2"/>
<evidence type="ECO:0000256" key="3">
    <source>
        <dbReference type="ARBA" id="ARBA00022679"/>
    </source>
</evidence>
<dbReference type="Pfam" id="PF00072">
    <property type="entry name" value="Response_reg"/>
    <property type="match status" value="1"/>
</dbReference>
<gene>
    <name evidence="6" type="primary">divK_6</name>
    <name evidence="6" type="ORF">GALL_425710</name>
</gene>
<dbReference type="AlphaFoldDB" id="A0A1J5PXI6"/>
<feature type="domain" description="Response regulatory" evidence="5">
    <location>
        <begin position="49"/>
        <end position="166"/>
    </location>
</feature>
<keyword evidence="4" id="KW-0418">Kinase</keyword>
<evidence type="ECO:0000313" key="6">
    <source>
        <dbReference type="EMBL" id="OIQ75762.1"/>
    </source>
</evidence>
<dbReference type="GO" id="GO:0000155">
    <property type="term" value="F:phosphorelay sensor kinase activity"/>
    <property type="evidence" value="ECO:0007669"/>
    <property type="project" value="TreeGrafter"/>
</dbReference>
<dbReference type="InterPro" id="IPR011006">
    <property type="entry name" value="CheY-like_superfamily"/>
</dbReference>
<proteinExistence type="predicted"/>
<dbReference type="Gene3D" id="3.40.50.2300">
    <property type="match status" value="1"/>
</dbReference>
<reference evidence="6" key="1">
    <citation type="submission" date="2016-10" db="EMBL/GenBank/DDBJ databases">
        <title>Sequence of Gallionella enrichment culture.</title>
        <authorList>
            <person name="Poehlein A."/>
            <person name="Muehling M."/>
            <person name="Daniel R."/>
        </authorList>
    </citation>
    <scope>NUCLEOTIDE SEQUENCE</scope>
</reference>
<dbReference type="SUPFAM" id="SSF52172">
    <property type="entry name" value="CheY-like"/>
    <property type="match status" value="1"/>
</dbReference>
<comment type="catalytic activity">
    <reaction evidence="1">
        <text>ATP + protein L-histidine = ADP + protein N-phospho-L-histidine.</text>
        <dbReference type="EC" id="2.7.13.3"/>
    </reaction>
</comment>
<dbReference type="InterPro" id="IPR001789">
    <property type="entry name" value="Sig_transdc_resp-reg_receiver"/>
</dbReference>
<evidence type="ECO:0000256" key="1">
    <source>
        <dbReference type="ARBA" id="ARBA00000085"/>
    </source>
</evidence>
<keyword evidence="3" id="KW-0808">Transferase</keyword>
<dbReference type="EMBL" id="MLJW01002065">
    <property type="protein sequence ID" value="OIQ75762.1"/>
    <property type="molecule type" value="Genomic_DNA"/>
</dbReference>
<comment type="caution">
    <text evidence="6">The sequence shown here is derived from an EMBL/GenBank/DDBJ whole genome shotgun (WGS) entry which is preliminary data.</text>
</comment>
<evidence type="ECO:0000256" key="4">
    <source>
        <dbReference type="ARBA" id="ARBA00022777"/>
    </source>
</evidence>
<dbReference type="PROSITE" id="PS50110">
    <property type="entry name" value="RESPONSE_REGULATORY"/>
    <property type="match status" value="1"/>
</dbReference>
<dbReference type="PANTHER" id="PTHR43047:SF72">
    <property type="entry name" value="OSMOSENSING HISTIDINE PROTEIN KINASE SLN1"/>
    <property type="match status" value="1"/>
</dbReference>
<organism evidence="6">
    <name type="scientific">mine drainage metagenome</name>
    <dbReference type="NCBI Taxonomy" id="410659"/>
    <lineage>
        <taxon>unclassified sequences</taxon>
        <taxon>metagenomes</taxon>
        <taxon>ecological metagenomes</taxon>
    </lineage>
</organism>